<reference evidence="3" key="1">
    <citation type="journal article" date="2019" name="Int. J. Syst. Evol. Microbiol.">
        <title>The Global Catalogue of Microorganisms (GCM) 10K type strain sequencing project: providing services to taxonomists for standard genome sequencing and annotation.</title>
        <authorList>
            <consortium name="The Broad Institute Genomics Platform"/>
            <consortium name="The Broad Institute Genome Sequencing Center for Infectious Disease"/>
            <person name="Wu L."/>
            <person name="Ma J."/>
        </authorList>
    </citation>
    <scope>NUCLEOTIDE SEQUENCE [LARGE SCALE GENOMIC DNA]</scope>
    <source>
        <strain evidence="3">CCUG 52468</strain>
    </source>
</reference>
<dbReference type="InterPro" id="IPR018750">
    <property type="entry name" value="DUF2306_membrane"/>
</dbReference>
<proteinExistence type="predicted"/>
<keyword evidence="1" id="KW-1133">Transmembrane helix</keyword>
<dbReference type="Proteomes" id="UP001597205">
    <property type="component" value="Unassembled WGS sequence"/>
</dbReference>
<feature type="transmembrane region" description="Helical" evidence="1">
    <location>
        <begin position="111"/>
        <end position="132"/>
    </location>
</feature>
<evidence type="ECO:0000313" key="3">
    <source>
        <dbReference type="Proteomes" id="UP001597205"/>
    </source>
</evidence>
<accession>A0ABW3RPH1</accession>
<dbReference type="EMBL" id="JBHTKY010000020">
    <property type="protein sequence ID" value="MFD1166573.1"/>
    <property type="molecule type" value="Genomic_DNA"/>
</dbReference>
<name>A0ABW3RPH1_9SPHI</name>
<dbReference type="RefSeq" id="WP_380897342.1">
    <property type="nucleotide sequence ID" value="NZ_JBHTKY010000020.1"/>
</dbReference>
<protein>
    <submittedName>
        <fullName evidence="2">DUF2306 domain-containing protein</fullName>
    </submittedName>
</protein>
<keyword evidence="3" id="KW-1185">Reference proteome</keyword>
<feature type="transmembrane region" description="Helical" evidence="1">
    <location>
        <begin position="144"/>
        <end position="163"/>
    </location>
</feature>
<gene>
    <name evidence="2" type="ORF">ACFQ2C_13240</name>
</gene>
<feature type="transmembrane region" description="Helical" evidence="1">
    <location>
        <begin position="5"/>
        <end position="26"/>
    </location>
</feature>
<comment type="caution">
    <text evidence="2">The sequence shown here is derived from an EMBL/GenBank/DDBJ whole genome shotgun (WGS) entry which is preliminary data.</text>
</comment>
<sequence length="200" mass="22822">MSRKVFFVPIAIMAILIGLYPLMYVFVPHQYTFLGTKIPELLKDKLWMSAFYFHIVFGGLALLVGWIQFLPKIRLNKPFIHRNIGLLYILSVFTSSIAGIYMGFFANEGPVASLGFIILGIIWLASTLQAFNQIKKGRINSHQKWMIFSYAACFSAVTLRIYLPLLNISFEPSSAYKIVAWLCWVPNIMVAAFISRKLKL</sequence>
<evidence type="ECO:0000313" key="2">
    <source>
        <dbReference type="EMBL" id="MFD1166573.1"/>
    </source>
</evidence>
<feature type="transmembrane region" description="Helical" evidence="1">
    <location>
        <begin position="175"/>
        <end position="194"/>
    </location>
</feature>
<keyword evidence="1" id="KW-0472">Membrane</keyword>
<evidence type="ECO:0000256" key="1">
    <source>
        <dbReference type="SAM" id="Phobius"/>
    </source>
</evidence>
<feature type="transmembrane region" description="Helical" evidence="1">
    <location>
        <begin position="46"/>
        <end position="66"/>
    </location>
</feature>
<organism evidence="2 3">
    <name type="scientific">Sphingobacterium daejeonense</name>
    <dbReference type="NCBI Taxonomy" id="371142"/>
    <lineage>
        <taxon>Bacteria</taxon>
        <taxon>Pseudomonadati</taxon>
        <taxon>Bacteroidota</taxon>
        <taxon>Sphingobacteriia</taxon>
        <taxon>Sphingobacteriales</taxon>
        <taxon>Sphingobacteriaceae</taxon>
        <taxon>Sphingobacterium</taxon>
    </lineage>
</organism>
<dbReference type="Pfam" id="PF10067">
    <property type="entry name" value="DUF2306"/>
    <property type="match status" value="1"/>
</dbReference>
<keyword evidence="1" id="KW-0812">Transmembrane</keyword>
<feature type="transmembrane region" description="Helical" evidence="1">
    <location>
        <begin position="86"/>
        <end position="105"/>
    </location>
</feature>